<evidence type="ECO:0000313" key="4">
    <source>
        <dbReference type="EMBL" id="KAJ3104879.1"/>
    </source>
</evidence>
<dbReference type="AlphaFoldDB" id="A0AAD5SVL9"/>
<dbReference type="InterPro" id="IPR009057">
    <property type="entry name" value="Homeodomain-like_sf"/>
</dbReference>
<sequence>MTPHSSSSNAATTITTDTVPPYVVMEVLPASHNHHRPQNHSNNSNCMSHHNKFSGRNSRINSLDSLSHSAMPFLLSPTFASNASANASASRVLSAAISSGFSTSPALTGLGFTSPSRPAFSAFDLSYPQSLRAYSDDTVSHTSNNNSSLFALDNTGFSDGANLQHLMDNSFLYSQAAVAASQPHNAFFNAPVVLDTLDVLAGPMPHLYNSHPMAYFSPLDNQQQQQHQLQLQNHHELPLYPYSYSYSCTHPESRSPVFLPSAPRSPIDQQRYDSFLLTQPSAKSSLASPTTPPRSPFNIHIAPSSIISSAQIVSEQQPQSQTQQQQPASQPRFILPGTRAAGIVKPPRFKPNENELALLTAVFVKNPYPSSAIRKKLAEKMGLEMKQ</sequence>
<feature type="non-terminal residue" evidence="4">
    <location>
        <position position="387"/>
    </location>
</feature>
<dbReference type="GO" id="GO:0003677">
    <property type="term" value="F:DNA binding"/>
    <property type="evidence" value="ECO:0007669"/>
    <property type="project" value="UniProtKB-KW"/>
</dbReference>
<protein>
    <recommendedName>
        <fullName evidence="3">Homeobox domain-containing protein</fullName>
    </recommendedName>
</protein>
<dbReference type="Proteomes" id="UP001211907">
    <property type="component" value="Unassembled WGS sequence"/>
</dbReference>
<dbReference type="Pfam" id="PF00046">
    <property type="entry name" value="Homeodomain"/>
    <property type="match status" value="1"/>
</dbReference>
<name>A0AAD5SVL9_9FUNG</name>
<keyword evidence="1" id="KW-0539">Nucleus</keyword>
<dbReference type="CDD" id="cd00086">
    <property type="entry name" value="homeodomain"/>
    <property type="match status" value="1"/>
</dbReference>
<dbReference type="EMBL" id="JADGJH010002031">
    <property type="protein sequence ID" value="KAJ3104879.1"/>
    <property type="molecule type" value="Genomic_DNA"/>
</dbReference>
<feature type="region of interest" description="Disordered" evidence="2">
    <location>
        <begin position="311"/>
        <end position="333"/>
    </location>
</feature>
<keyword evidence="1" id="KW-0238">DNA-binding</keyword>
<evidence type="ECO:0000259" key="3">
    <source>
        <dbReference type="Pfam" id="PF00046"/>
    </source>
</evidence>
<evidence type="ECO:0000256" key="1">
    <source>
        <dbReference type="RuleBase" id="RU000682"/>
    </source>
</evidence>
<dbReference type="GO" id="GO:0005634">
    <property type="term" value="C:nucleus"/>
    <property type="evidence" value="ECO:0007669"/>
    <property type="project" value="UniProtKB-SubCell"/>
</dbReference>
<reference evidence="4" key="1">
    <citation type="submission" date="2020-05" db="EMBL/GenBank/DDBJ databases">
        <title>Phylogenomic resolution of chytrid fungi.</title>
        <authorList>
            <person name="Stajich J.E."/>
            <person name="Amses K."/>
            <person name="Simmons R."/>
            <person name="Seto K."/>
            <person name="Myers J."/>
            <person name="Bonds A."/>
            <person name="Quandt C.A."/>
            <person name="Barry K."/>
            <person name="Liu P."/>
            <person name="Grigoriev I."/>
            <person name="Longcore J.E."/>
            <person name="James T.Y."/>
        </authorList>
    </citation>
    <scope>NUCLEOTIDE SEQUENCE</scope>
    <source>
        <strain evidence="4">JEL0513</strain>
    </source>
</reference>
<feature type="compositionally biased region" description="Low complexity" evidence="2">
    <location>
        <begin position="311"/>
        <end position="331"/>
    </location>
</feature>
<evidence type="ECO:0000256" key="2">
    <source>
        <dbReference type="SAM" id="MobiDB-lite"/>
    </source>
</evidence>
<evidence type="ECO:0000313" key="5">
    <source>
        <dbReference type="Proteomes" id="UP001211907"/>
    </source>
</evidence>
<comment type="caution">
    <text evidence="4">The sequence shown here is derived from an EMBL/GenBank/DDBJ whole genome shotgun (WGS) entry which is preliminary data.</text>
</comment>
<proteinExistence type="predicted"/>
<dbReference type="InterPro" id="IPR001356">
    <property type="entry name" value="HD"/>
</dbReference>
<feature type="domain" description="Homeobox" evidence="3">
    <location>
        <begin position="346"/>
        <end position="387"/>
    </location>
</feature>
<gene>
    <name evidence="4" type="ORF">HK100_003990</name>
</gene>
<keyword evidence="1" id="KW-0371">Homeobox</keyword>
<comment type="subcellular location">
    <subcellularLocation>
        <location evidence="1">Nucleus</location>
    </subcellularLocation>
</comment>
<dbReference type="Gene3D" id="1.10.10.60">
    <property type="entry name" value="Homeodomain-like"/>
    <property type="match status" value="1"/>
</dbReference>
<dbReference type="SUPFAM" id="SSF46689">
    <property type="entry name" value="Homeodomain-like"/>
    <property type="match status" value="1"/>
</dbReference>
<accession>A0AAD5SVL9</accession>
<organism evidence="4 5">
    <name type="scientific">Physocladia obscura</name>
    <dbReference type="NCBI Taxonomy" id="109957"/>
    <lineage>
        <taxon>Eukaryota</taxon>
        <taxon>Fungi</taxon>
        <taxon>Fungi incertae sedis</taxon>
        <taxon>Chytridiomycota</taxon>
        <taxon>Chytridiomycota incertae sedis</taxon>
        <taxon>Chytridiomycetes</taxon>
        <taxon>Chytridiales</taxon>
        <taxon>Chytriomycetaceae</taxon>
        <taxon>Physocladia</taxon>
    </lineage>
</organism>
<keyword evidence="5" id="KW-1185">Reference proteome</keyword>